<feature type="domain" description="AsmA" evidence="3">
    <location>
        <begin position="318"/>
        <end position="538"/>
    </location>
</feature>
<dbReference type="STRING" id="1227549.SAMN05444007_102171"/>
<feature type="compositionally biased region" description="Low complexity" evidence="2">
    <location>
        <begin position="339"/>
        <end position="349"/>
    </location>
</feature>
<evidence type="ECO:0000256" key="2">
    <source>
        <dbReference type="SAM" id="MobiDB-lite"/>
    </source>
</evidence>
<name>A0A1H6T2T3_9RHOB</name>
<dbReference type="GO" id="GO:0090313">
    <property type="term" value="P:regulation of protein targeting to membrane"/>
    <property type="evidence" value="ECO:0007669"/>
    <property type="project" value="TreeGrafter"/>
</dbReference>
<gene>
    <name evidence="4" type="ORF">SAMN05444007_102171</name>
</gene>
<protein>
    <submittedName>
        <fullName evidence="4">AsmA protein</fullName>
    </submittedName>
</protein>
<feature type="region of interest" description="Disordered" evidence="2">
    <location>
        <begin position="123"/>
        <end position="150"/>
    </location>
</feature>
<dbReference type="PANTHER" id="PTHR30441:SF4">
    <property type="entry name" value="PROTEIN ASMA"/>
    <property type="match status" value="1"/>
</dbReference>
<dbReference type="GO" id="GO:0005886">
    <property type="term" value="C:plasma membrane"/>
    <property type="evidence" value="ECO:0007669"/>
    <property type="project" value="TreeGrafter"/>
</dbReference>
<keyword evidence="1" id="KW-0175">Coiled coil</keyword>
<dbReference type="RefSeq" id="WP_092362524.1">
    <property type="nucleotide sequence ID" value="NZ_BMGV01000002.1"/>
</dbReference>
<evidence type="ECO:0000256" key="1">
    <source>
        <dbReference type="SAM" id="Coils"/>
    </source>
</evidence>
<dbReference type="EMBL" id="FNYD01000002">
    <property type="protein sequence ID" value="SEI70580.1"/>
    <property type="molecule type" value="Genomic_DNA"/>
</dbReference>
<accession>A0A1H6T2T3</accession>
<feature type="domain" description="AsmA" evidence="3">
    <location>
        <begin position="7"/>
        <end position="167"/>
    </location>
</feature>
<dbReference type="InterPro" id="IPR052894">
    <property type="entry name" value="AsmA-related"/>
</dbReference>
<dbReference type="OrthoDB" id="5439561at2"/>
<dbReference type="Pfam" id="PF05170">
    <property type="entry name" value="AsmA"/>
    <property type="match status" value="2"/>
</dbReference>
<feature type="region of interest" description="Disordered" evidence="2">
    <location>
        <begin position="339"/>
        <end position="362"/>
    </location>
</feature>
<proteinExistence type="predicted"/>
<sequence length="664" mass="69384">MRWLVRIVAILVAVAVLLVGALLLLPGEKLARLAADQIRAQTGREVVFSGEVRFTFWPVLGVETGPVTLANADWAGPEPMFRAEGLTIGIAAAPLLQREIRIERIVADSPVLRLEGAGERANWQFGPGGAPSASPTADPSPAPPAPDAAGQTFTLDRLTLRNARLILVTDGAVALDQSGVDLTARWPDAAGPLDVELSLSRGADPIEARVALADPTGFLEGQVSRLALSARTAGGTVEYDGKASTEGALAGDIAVRMTDTARALSALGQRGVDLPRGLGRAADLAGQLTYTPDGRISLRRLRLDLDGNILTGDADVTLAAKPVVTARLSGGILDLTGLAPQGGDPAPSAGGSGGGAAAPPEAPAGWSDALIDASALALADGTLGLAAQEIRLPGMVLGETRVSLGIERSRAVLQLQPVNVFSGRISGQLVANNRNGLSVGGDLSIEAIELNDALPVLAGIDKLHGEISGRLDFLGVGQSEAAIMRSLSGSGRVSVGKGFFSGFDLEELVRSGGGNGGSTVFDGLTASFTMREGNLFNSDLELMIKGKRVAGEGRVGLGARDLDYTLLPEATHNGRPLRIPVRLTGPWSDPRIRPDLSRALQERIDEEVDKQKDALEAEAKEKLREKLSQELDTEIAPEQDLEEVLKDRLEDEARKGLLKLLGGN</sequence>
<dbReference type="PANTHER" id="PTHR30441">
    <property type="entry name" value="DUF748 DOMAIN-CONTAINING PROTEIN"/>
    <property type="match status" value="1"/>
</dbReference>
<evidence type="ECO:0000313" key="5">
    <source>
        <dbReference type="Proteomes" id="UP000199379"/>
    </source>
</evidence>
<dbReference type="Proteomes" id="UP000199379">
    <property type="component" value="Unassembled WGS sequence"/>
</dbReference>
<evidence type="ECO:0000313" key="4">
    <source>
        <dbReference type="EMBL" id="SEI70580.1"/>
    </source>
</evidence>
<keyword evidence="5" id="KW-1185">Reference proteome</keyword>
<dbReference type="AlphaFoldDB" id="A0A1H6T2T3"/>
<evidence type="ECO:0000259" key="3">
    <source>
        <dbReference type="Pfam" id="PF05170"/>
    </source>
</evidence>
<dbReference type="InterPro" id="IPR007844">
    <property type="entry name" value="AsmA"/>
</dbReference>
<organism evidence="4 5">
    <name type="scientific">Cribrihabitans marinus</name>
    <dbReference type="NCBI Taxonomy" id="1227549"/>
    <lineage>
        <taxon>Bacteria</taxon>
        <taxon>Pseudomonadati</taxon>
        <taxon>Pseudomonadota</taxon>
        <taxon>Alphaproteobacteria</taxon>
        <taxon>Rhodobacterales</taxon>
        <taxon>Paracoccaceae</taxon>
        <taxon>Cribrihabitans</taxon>
    </lineage>
</organism>
<feature type="coiled-coil region" evidence="1">
    <location>
        <begin position="601"/>
        <end position="632"/>
    </location>
</feature>
<reference evidence="4 5" key="1">
    <citation type="submission" date="2016-10" db="EMBL/GenBank/DDBJ databases">
        <authorList>
            <person name="de Groot N.N."/>
        </authorList>
    </citation>
    <scope>NUCLEOTIDE SEQUENCE [LARGE SCALE GENOMIC DNA]</scope>
    <source>
        <strain evidence="4 5">DSM 29340</strain>
    </source>
</reference>